<feature type="transmembrane region" description="Helical" evidence="7">
    <location>
        <begin position="437"/>
        <end position="458"/>
    </location>
</feature>
<feature type="transmembrane region" description="Helical" evidence="7">
    <location>
        <begin position="343"/>
        <end position="368"/>
    </location>
</feature>
<gene>
    <name evidence="8" type="ORF">Pma05_04480</name>
</gene>
<evidence type="ECO:0000256" key="1">
    <source>
        <dbReference type="ARBA" id="ARBA00004651"/>
    </source>
</evidence>
<feature type="transmembrane region" description="Helical" evidence="7">
    <location>
        <begin position="120"/>
        <end position="142"/>
    </location>
</feature>
<keyword evidence="2" id="KW-1003">Cell membrane</keyword>
<comment type="subcellular location">
    <subcellularLocation>
        <location evidence="1">Cell membrane</location>
        <topology evidence="1">Multi-pass membrane protein</topology>
    </subcellularLocation>
</comment>
<dbReference type="EMBL" id="BONX01000003">
    <property type="protein sequence ID" value="GIG93875.1"/>
    <property type="molecule type" value="Genomic_DNA"/>
</dbReference>
<feature type="transmembrane region" description="Helical" evidence="7">
    <location>
        <begin position="162"/>
        <end position="182"/>
    </location>
</feature>
<feature type="region of interest" description="Disordered" evidence="6">
    <location>
        <begin position="1"/>
        <end position="36"/>
    </location>
</feature>
<dbReference type="InterPro" id="IPR050833">
    <property type="entry name" value="Poly_Biosynth_Transport"/>
</dbReference>
<feature type="transmembrane region" description="Helical" evidence="7">
    <location>
        <begin position="380"/>
        <end position="400"/>
    </location>
</feature>
<sequence length="487" mass="51830">MRSPRPETIKHHRHRSDDSSAAPAPGRGADRGPDRSRRLASGIVTTALSRGVSVLVPLMLIPITLSYLGADLFGLWMVVTALTGMVAFADLGLGNGLMTKLAACCSIGDPERARCYISNAYVLLTAIAVGLCGLLWPLSALVPWPSVFNVTGSATPSDARHITLVCLTAFILNVPLSLVIRVQYAYQQVTQSNLWQAAGSALSVPLVLGATTAELSPIAVVAGTVAGPVVVNVVNSIWIYAVRMPELAPRIRYVEPGAARELFRLSGLFLALTIVMSLATNADMLIVAHALDLHSVTAYAVPARVCAVLGLLVSLLNVPMWPASGDALTQGHLDWIRRTTRRLTILSALSVFLASVLLVCGGPILVSFGIRGVSVGADRWLFVGLAAWWMLLAAISPRFMVQNAAGVVWPQLLGWTLYLVLSVVTKWYGLGHLGVTAVPYIGVAIYGLTVLPAALYGYRKAVAPDSRIRATWAKPSSPEPVPAGRIE</sequence>
<evidence type="ECO:0000256" key="6">
    <source>
        <dbReference type="SAM" id="MobiDB-lite"/>
    </source>
</evidence>
<proteinExistence type="predicted"/>
<organism evidence="8 9">
    <name type="scientific">Plantactinospora mayteni</name>
    <dbReference type="NCBI Taxonomy" id="566021"/>
    <lineage>
        <taxon>Bacteria</taxon>
        <taxon>Bacillati</taxon>
        <taxon>Actinomycetota</taxon>
        <taxon>Actinomycetes</taxon>
        <taxon>Micromonosporales</taxon>
        <taxon>Micromonosporaceae</taxon>
        <taxon>Plantactinospora</taxon>
    </lineage>
</organism>
<evidence type="ECO:0000256" key="7">
    <source>
        <dbReference type="SAM" id="Phobius"/>
    </source>
</evidence>
<feature type="transmembrane region" description="Helical" evidence="7">
    <location>
        <begin position="194"/>
        <end position="212"/>
    </location>
</feature>
<dbReference type="PANTHER" id="PTHR30250:SF26">
    <property type="entry name" value="PSMA PROTEIN"/>
    <property type="match status" value="1"/>
</dbReference>
<feature type="transmembrane region" description="Helical" evidence="7">
    <location>
        <begin position="299"/>
        <end position="322"/>
    </location>
</feature>
<evidence type="ECO:0000313" key="9">
    <source>
        <dbReference type="Proteomes" id="UP000621500"/>
    </source>
</evidence>
<feature type="transmembrane region" description="Helical" evidence="7">
    <location>
        <begin position="412"/>
        <end position="431"/>
    </location>
</feature>
<evidence type="ECO:0000313" key="8">
    <source>
        <dbReference type="EMBL" id="GIG93875.1"/>
    </source>
</evidence>
<keyword evidence="3 7" id="KW-0812">Transmembrane</keyword>
<keyword evidence="4 7" id="KW-1133">Transmembrane helix</keyword>
<dbReference type="Pfam" id="PF01943">
    <property type="entry name" value="Polysacc_synt"/>
    <property type="match status" value="1"/>
</dbReference>
<feature type="transmembrane region" description="Helical" evidence="7">
    <location>
        <begin position="39"/>
        <end position="61"/>
    </location>
</feature>
<comment type="caution">
    <text evidence="8">The sequence shown here is derived from an EMBL/GenBank/DDBJ whole genome shotgun (WGS) entry which is preliminary data.</text>
</comment>
<evidence type="ECO:0000256" key="3">
    <source>
        <dbReference type="ARBA" id="ARBA00022692"/>
    </source>
</evidence>
<feature type="transmembrane region" description="Helical" evidence="7">
    <location>
        <begin position="73"/>
        <end position="93"/>
    </location>
</feature>
<keyword evidence="5 7" id="KW-0472">Membrane</keyword>
<dbReference type="InterPro" id="IPR002797">
    <property type="entry name" value="Polysacc_synth"/>
</dbReference>
<protein>
    <submittedName>
        <fullName evidence="8">Uncharacterized protein</fullName>
    </submittedName>
</protein>
<evidence type="ECO:0000256" key="2">
    <source>
        <dbReference type="ARBA" id="ARBA00022475"/>
    </source>
</evidence>
<dbReference type="PANTHER" id="PTHR30250">
    <property type="entry name" value="PST FAMILY PREDICTED COLANIC ACID TRANSPORTER"/>
    <property type="match status" value="1"/>
</dbReference>
<evidence type="ECO:0000256" key="4">
    <source>
        <dbReference type="ARBA" id="ARBA00022989"/>
    </source>
</evidence>
<reference evidence="8 9" key="1">
    <citation type="submission" date="2021-01" db="EMBL/GenBank/DDBJ databases">
        <title>Whole genome shotgun sequence of Plantactinospora mayteni NBRC 109088.</title>
        <authorList>
            <person name="Komaki H."/>
            <person name="Tamura T."/>
        </authorList>
    </citation>
    <scope>NUCLEOTIDE SEQUENCE [LARGE SCALE GENOMIC DNA]</scope>
    <source>
        <strain evidence="8 9">NBRC 109088</strain>
    </source>
</reference>
<name>A0ABQ4EGV3_9ACTN</name>
<accession>A0ABQ4EGV3</accession>
<keyword evidence="9" id="KW-1185">Reference proteome</keyword>
<feature type="transmembrane region" description="Helical" evidence="7">
    <location>
        <begin position="262"/>
        <end position="279"/>
    </location>
</feature>
<dbReference type="Proteomes" id="UP000621500">
    <property type="component" value="Unassembled WGS sequence"/>
</dbReference>
<feature type="transmembrane region" description="Helical" evidence="7">
    <location>
        <begin position="218"/>
        <end position="241"/>
    </location>
</feature>
<evidence type="ECO:0000256" key="5">
    <source>
        <dbReference type="ARBA" id="ARBA00023136"/>
    </source>
</evidence>